<dbReference type="Proteomes" id="UP000292734">
    <property type="component" value="Unassembled WGS sequence"/>
</dbReference>
<proteinExistence type="predicted"/>
<evidence type="ECO:0000256" key="1">
    <source>
        <dbReference type="SAM" id="Phobius"/>
    </source>
</evidence>
<comment type="caution">
    <text evidence="2">The sequence shown here is derived from an EMBL/GenBank/DDBJ whole genome shotgun (WGS) entry which is preliminary data.</text>
</comment>
<protein>
    <submittedName>
        <fullName evidence="2">Uncharacterized protein</fullName>
    </submittedName>
</protein>
<feature type="transmembrane region" description="Helical" evidence="1">
    <location>
        <begin position="6"/>
        <end position="28"/>
    </location>
</feature>
<dbReference type="AlphaFoldDB" id="A0A4Q4JAR0"/>
<dbReference type="RefSeq" id="WP_129965305.1">
    <property type="nucleotide sequence ID" value="NZ_JACBZE010000001.1"/>
</dbReference>
<feature type="transmembrane region" description="Helical" evidence="1">
    <location>
        <begin position="49"/>
        <end position="74"/>
    </location>
</feature>
<dbReference type="EMBL" id="SEOM01000001">
    <property type="protein sequence ID" value="RYM03265.1"/>
    <property type="molecule type" value="Genomic_DNA"/>
</dbReference>
<name>A0A4Q4JAR0_9SPHN</name>
<gene>
    <name evidence="2" type="ORF">EWH08_01805</name>
</gene>
<accession>A0A4Q4JAR0</accession>
<evidence type="ECO:0000313" key="2">
    <source>
        <dbReference type="EMBL" id="RYM03265.1"/>
    </source>
</evidence>
<organism evidence="2 3">
    <name type="scientific">Sphingobium indicum</name>
    <dbReference type="NCBI Taxonomy" id="332055"/>
    <lineage>
        <taxon>Bacteria</taxon>
        <taxon>Pseudomonadati</taxon>
        <taxon>Pseudomonadota</taxon>
        <taxon>Alphaproteobacteria</taxon>
        <taxon>Sphingomonadales</taxon>
        <taxon>Sphingomonadaceae</taxon>
        <taxon>Sphingobium</taxon>
    </lineage>
</organism>
<evidence type="ECO:0000313" key="3">
    <source>
        <dbReference type="Proteomes" id="UP000292734"/>
    </source>
</evidence>
<keyword evidence="1" id="KW-0812">Transmembrane</keyword>
<keyword evidence="1" id="KW-1133">Transmembrane helix</keyword>
<reference evidence="2 3" key="1">
    <citation type="submission" date="2019-02" db="EMBL/GenBank/DDBJ databases">
        <authorList>
            <person name="Feng G."/>
        </authorList>
    </citation>
    <scope>NUCLEOTIDE SEQUENCE [LARGE SCALE GENOMIC DNA]</scope>
    <source>
        <strain evidence="2 3">DSM 26779</strain>
    </source>
</reference>
<sequence length="76" mass="8370">MNDTIIGFLALFGSAIFAWHLIVGLKSGDMDVPVTGFVQGNRVRSPARFWFCTVYNSIFLLGGIFILGNALGIYRL</sequence>
<keyword evidence="1" id="KW-0472">Membrane</keyword>